<gene>
    <name evidence="1" type="ORF">SSRV1_gp07</name>
</gene>
<protein>
    <submittedName>
        <fullName evidence="1">Uncharacterized protein</fullName>
    </submittedName>
</protein>
<dbReference type="Proteomes" id="UP000503449">
    <property type="component" value="Segment"/>
</dbReference>
<name>A0A6M3VZF6_SSRV1</name>
<dbReference type="EMBL" id="MN876841">
    <property type="protein sequence ID" value="QJF12283.1"/>
    <property type="molecule type" value="Genomic_DNA"/>
</dbReference>
<keyword evidence="2" id="KW-1185">Reference proteome</keyword>
<accession>A0A6M3VZF6</accession>
<sequence length="90" mass="10587">MPYYDENPDMEAIKNAIENLFWRHQTSRLDIILLPISEGLGIFYVIYTVEYTYITNIGSIGLEKGIYYYDKENKIIKIQIGKFEKMVPLS</sequence>
<organismHost>
    <name type="scientific">Saccharolobus solfataricus</name>
    <name type="common">Sulfolobus solfataricus</name>
    <dbReference type="NCBI Taxonomy" id="2287"/>
</organismHost>
<evidence type="ECO:0000313" key="2">
    <source>
        <dbReference type="Proteomes" id="UP000503449"/>
    </source>
</evidence>
<evidence type="ECO:0000313" key="1">
    <source>
        <dbReference type="EMBL" id="QJF12283.1"/>
    </source>
</evidence>
<reference evidence="1 2" key="1">
    <citation type="journal article" date="2020" name="ISME J.">
        <title>New virus isolates from Italian hydrothermal environments underscore the biogeographic pattern in archaeal virus communities.</title>
        <authorList>
            <person name="Baquero D.P."/>
            <person name="Contursi P."/>
            <person name="Piochi M."/>
            <person name="Bartolucci S."/>
            <person name="Liu Y."/>
            <person name="Cvirkaite-Krupovic V."/>
            <person name="Prangishvili D."/>
            <person name="Krupovic M."/>
        </authorList>
    </citation>
    <scope>NUCLEOTIDE SEQUENCE [LARGE SCALE GENOMIC DNA]</scope>
    <source>
        <strain evidence="1">149</strain>
    </source>
</reference>
<organism evidence="1 2">
    <name type="scientific">Saccharolobus solfataricus rod-shaped virus 1</name>
    <name type="common">SSRV1</name>
    <dbReference type="NCBI Taxonomy" id="2730619"/>
    <lineage>
        <taxon>Viruses</taxon>
        <taxon>Adnaviria</taxon>
        <taxon>Zilligvirae</taxon>
        <taxon>Taleaviricota</taxon>
        <taxon>Tokiviricetes</taxon>
        <taxon>Ligamenvirales</taxon>
        <taxon>Rudiviridae</taxon>
        <taxon>Hoswirudivirus</taxon>
        <taxon>Hoswirudivirus saccharolobi</taxon>
        <taxon>Hoswirudivirus SSRV1</taxon>
    </lineage>
</organism>
<proteinExistence type="predicted"/>